<dbReference type="PANTHER" id="PTHR13558">
    <property type="entry name" value="TRANSMEMBRANE PROTEIN 134"/>
    <property type="match status" value="1"/>
</dbReference>
<reference evidence="7" key="1">
    <citation type="submission" date="2021-02" db="EMBL/GenBank/DDBJ databases">
        <authorList>
            <person name="Bekaert M."/>
        </authorList>
    </citation>
    <scope>NUCLEOTIDE SEQUENCE</scope>
    <source>
        <strain evidence="7">IoA-00</strain>
    </source>
</reference>
<evidence type="ECO:0000313" key="8">
    <source>
        <dbReference type="Proteomes" id="UP000675881"/>
    </source>
</evidence>
<dbReference type="Pfam" id="PF02958">
    <property type="entry name" value="EcKL"/>
    <property type="match status" value="1"/>
</dbReference>
<evidence type="ECO:0000256" key="5">
    <source>
        <dbReference type="ARBA" id="ARBA00023136"/>
    </source>
</evidence>
<dbReference type="PANTHER" id="PTHR13558:SF1">
    <property type="entry name" value="TRANSMEMBRANE PROTEIN 134"/>
    <property type="match status" value="1"/>
</dbReference>
<accession>A0A7R8H2Z2</accession>
<dbReference type="Pfam" id="PF05915">
    <property type="entry name" value="TMEM_230_134"/>
    <property type="match status" value="1"/>
</dbReference>
<dbReference type="InterPro" id="IPR008590">
    <property type="entry name" value="TMEM_230/134"/>
</dbReference>
<dbReference type="Proteomes" id="UP000675881">
    <property type="component" value="Chromosome 13"/>
</dbReference>
<dbReference type="SMART" id="SM00587">
    <property type="entry name" value="CHK"/>
    <property type="match status" value="1"/>
</dbReference>
<evidence type="ECO:0000313" key="7">
    <source>
        <dbReference type="EMBL" id="CAF2823205.1"/>
    </source>
</evidence>
<keyword evidence="4" id="KW-1133">Transmembrane helix</keyword>
<dbReference type="InterPro" id="IPR004119">
    <property type="entry name" value="EcKL"/>
</dbReference>
<organism evidence="7 8">
    <name type="scientific">Lepeophtheirus salmonis</name>
    <name type="common">Salmon louse</name>
    <name type="synonym">Caligus salmonis</name>
    <dbReference type="NCBI Taxonomy" id="72036"/>
    <lineage>
        <taxon>Eukaryota</taxon>
        <taxon>Metazoa</taxon>
        <taxon>Ecdysozoa</taxon>
        <taxon>Arthropoda</taxon>
        <taxon>Crustacea</taxon>
        <taxon>Multicrustacea</taxon>
        <taxon>Hexanauplia</taxon>
        <taxon>Copepoda</taxon>
        <taxon>Siphonostomatoida</taxon>
        <taxon>Caligidae</taxon>
        <taxon>Lepeophtheirus</taxon>
    </lineage>
</organism>
<evidence type="ECO:0000256" key="4">
    <source>
        <dbReference type="ARBA" id="ARBA00022989"/>
    </source>
</evidence>
<gene>
    <name evidence="7" type="ORF">LSAA_4383</name>
</gene>
<name>A0A7R8H2Z2_LEPSM</name>
<keyword evidence="8" id="KW-1185">Reference proteome</keyword>
<keyword evidence="3" id="KW-0812">Transmembrane</keyword>
<feature type="domain" description="CHK kinase-like" evidence="6">
    <location>
        <begin position="261"/>
        <end position="445"/>
    </location>
</feature>
<dbReference type="InterPro" id="IPR039714">
    <property type="entry name" value="TMEM134"/>
</dbReference>
<dbReference type="GO" id="GO:0016020">
    <property type="term" value="C:membrane"/>
    <property type="evidence" value="ECO:0007669"/>
    <property type="project" value="UniProtKB-SubCell"/>
</dbReference>
<evidence type="ECO:0000259" key="6">
    <source>
        <dbReference type="SMART" id="SM00587"/>
    </source>
</evidence>
<comment type="subcellular location">
    <subcellularLocation>
        <location evidence="1">Membrane</location>
        <topology evidence="1">Multi-pass membrane protein</topology>
    </subcellularLocation>
</comment>
<keyword evidence="5" id="KW-0472">Membrane</keyword>
<dbReference type="AlphaFoldDB" id="A0A7R8H2Z2"/>
<dbReference type="OrthoDB" id="190089at2759"/>
<evidence type="ECO:0000256" key="1">
    <source>
        <dbReference type="ARBA" id="ARBA00004141"/>
    </source>
</evidence>
<dbReference type="InterPro" id="IPR015897">
    <property type="entry name" value="CHK_kinase-like"/>
</dbReference>
<comment type="similarity">
    <text evidence="2">Belongs to the TMEM134/TMEM230 family.</text>
</comment>
<protein>
    <submittedName>
        <fullName evidence="7">(salmon louse) hypothetical protein</fullName>
    </submittedName>
</protein>
<evidence type="ECO:0000256" key="2">
    <source>
        <dbReference type="ARBA" id="ARBA00007743"/>
    </source>
</evidence>
<proteinExistence type="inferred from homology"/>
<sequence length="658" mass="75083">MVTTASFLLNKLLVLIMSDQEIVSNGNHDEEEIIGTPIKVYQYEEIEMGKQGTMGRLNDFSEHVTSESTQNTLGDECGIENECHEERIYSNDNGFEIKNEGYKSYSSSSSEDEEILEKKTGSELTKSDVIIKSSSKLNKPVFTIRSWTNEIEDKPGDGFVRHLLETCRFQVESPSSKREFQIRRQSVLKPVSETIITDIWIQNAVKHYENVQSNDEIRVVSSEFNGEHPKYHAKIEAEVNDKKKTYNWIIKAKTLMEDSALFYSDLTVDTSSISGPFFDFQQFKIALKALARLHASSYAYFLNSNEEDMNTISENLKLIIDTPYQPTTTEAMKKQTINELNSTFNIALKYIARTSSSPFSVLCHGRPTVECFFFQNNAMDKSYIQEEANTIKDVKFTSFENARYANAVTDLQILFNTSLDPKFESQIDFLLRYEYYETLVGTLHNLNVTSFNLDLNQLKKELKSQQLYGYVYSAMLLTSKATELNGINKEIHDVIIERSKDLIYKTIDEAFEVSPMDRIRLYGPLTPVEEESEPGASIAPKEIRMSSTSYNPDDTISQDSTSLIGGLYNSSQYWWNHPKIRDNWKIVLASFCLLIVGLGLIIVGVITYFLPELNGYQGVIFLMAGVICFTPGAYHIVYVYLAAKGKRGFEFRHLPLFN</sequence>
<dbReference type="EMBL" id="HG994592">
    <property type="protein sequence ID" value="CAF2823205.1"/>
    <property type="molecule type" value="Genomic_DNA"/>
</dbReference>
<evidence type="ECO:0000256" key="3">
    <source>
        <dbReference type="ARBA" id="ARBA00022692"/>
    </source>
</evidence>